<dbReference type="Pfam" id="PF07730">
    <property type="entry name" value="HisKA_3"/>
    <property type="match status" value="1"/>
</dbReference>
<keyword evidence="1" id="KW-0808">Transferase</keyword>
<dbReference type="Gene3D" id="3.30.450.40">
    <property type="match status" value="2"/>
</dbReference>
<dbReference type="EMBL" id="JAVDYG010000001">
    <property type="protein sequence ID" value="MDR7362735.1"/>
    <property type="molecule type" value="Genomic_DNA"/>
</dbReference>
<dbReference type="Proteomes" id="UP001183648">
    <property type="component" value="Unassembled WGS sequence"/>
</dbReference>
<feature type="domain" description="GAF" evidence="5">
    <location>
        <begin position="22"/>
        <end position="152"/>
    </location>
</feature>
<dbReference type="SMART" id="SM00387">
    <property type="entry name" value="HATPase_c"/>
    <property type="match status" value="1"/>
</dbReference>
<evidence type="ECO:0000259" key="5">
    <source>
        <dbReference type="SMART" id="SM00065"/>
    </source>
</evidence>
<feature type="coiled-coil region" evidence="4">
    <location>
        <begin position="306"/>
        <end position="333"/>
    </location>
</feature>
<keyword evidence="3" id="KW-0902">Two-component regulatory system</keyword>
<keyword evidence="8" id="KW-1185">Reference proteome</keyword>
<evidence type="ECO:0000256" key="4">
    <source>
        <dbReference type="SAM" id="Coils"/>
    </source>
</evidence>
<dbReference type="Gene3D" id="1.20.5.1930">
    <property type="match status" value="1"/>
</dbReference>
<organism evidence="7 8">
    <name type="scientific">Nocardioides marmoribigeumensis</name>
    <dbReference type="NCBI Taxonomy" id="433649"/>
    <lineage>
        <taxon>Bacteria</taxon>
        <taxon>Bacillati</taxon>
        <taxon>Actinomycetota</taxon>
        <taxon>Actinomycetes</taxon>
        <taxon>Propionibacteriales</taxon>
        <taxon>Nocardioidaceae</taxon>
        <taxon>Nocardioides</taxon>
    </lineage>
</organism>
<dbReference type="InterPro" id="IPR036890">
    <property type="entry name" value="HATPase_C_sf"/>
</dbReference>
<comment type="caution">
    <text evidence="7">The sequence shown here is derived from an EMBL/GenBank/DDBJ whole genome shotgun (WGS) entry which is preliminary data.</text>
</comment>
<sequence length="516" mass="55742">MRDARLRRILRQVPHFLSGDVALEVKLDDMAGTLGELLDASGVTVAVVDQMAEPLVRHVDLAGTTPDEDIPLLDDAVRDRVLGSPDVLDLSDPSRHRLGLSLVADETVFGAVCLSRPRTEPAFTDEDRAVLEFFCQTVAPAVEHGVRLREAERSQRWMRASAELTAQVLSPDVEDPLALIADRALELANADGVTVMIARDEDRVEMRYVNGAGAEHLMGTVQPRANTVSDHVLRTGEPVLLADLGSSDSTRFAQLGDLAVGPTLAVPLHGAHEVLGVIVMVRRAGARTFSLSHMHTAEAFASTAALAIELTAAREAREQLRLLEERNRIARDLHDNVVQRLFATGLYLSQAAPDLTGKTRAQVDDAIISIDQTIRQIRNTILVLRSTAADRLDQLFTGIVSETSTLLGFAPELSMDAAARRVTGPLAADLALSLREAMSNIVRHAKAAAVSLTVRVADGRVVVTVSDDGIGIQSERRSGLENLSERARAHGGTFTVESEIGEGTTLRWDMPLPPSL</sequence>
<keyword evidence="2 7" id="KW-0418">Kinase</keyword>
<dbReference type="CDD" id="cd16917">
    <property type="entry name" value="HATPase_UhpB-NarQ-NarX-like"/>
    <property type="match status" value="1"/>
</dbReference>
<dbReference type="SUPFAM" id="SSF55781">
    <property type="entry name" value="GAF domain-like"/>
    <property type="match status" value="2"/>
</dbReference>
<accession>A0ABU2BVR8</accession>
<evidence type="ECO:0000313" key="7">
    <source>
        <dbReference type="EMBL" id="MDR7362735.1"/>
    </source>
</evidence>
<dbReference type="InterPro" id="IPR003594">
    <property type="entry name" value="HATPase_dom"/>
</dbReference>
<name>A0ABU2BVR8_9ACTN</name>
<dbReference type="PANTHER" id="PTHR24421">
    <property type="entry name" value="NITRATE/NITRITE SENSOR PROTEIN NARX-RELATED"/>
    <property type="match status" value="1"/>
</dbReference>
<evidence type="ECO:0000313" key="8">
    <source>
        <dbReference type="Proteomes" id="UP001183648"/>
    </source>
</evidence>
<keyword evidence="4" id="KW-0175">Coiled coil</keyword>
<evidence type="ECO:0000259" key="6">
    <source>
        <dbReference type="SMART" id="SM00387"/>
    </source>
</evidence>
<dbReference type="Pfam" id="PF13185">
    <property type="entry name" value="GAF_2"/>
    <property type="match status" value="1"/>
</dbReference>
<dbReference type="InterPro" id="IPR029016">
    <property type="entry name" value="GAF-like_dom_sf"/>
</dbReference>
<feature type="domain" description="GAF" evidence="5">
    <location>
        <begin position="172"/>
        <end position="318"/>
    </location>
</feature>
<protein>
    <submittedName>
        <fullName evidence="7">Signal transduction histidine kinase</fullName>
    </submittedName>
</protein>
<dbReference type="InterPro" id="IPR050482">
    <property type="entry name" value="Sensor_HK_TwoCompSys"/>
</dbReference>
<gene>
    <name evidence="7" type="ORF">J2S63_002288</name>
</gene>
<evidence type="ECO:0000256" key="3">
    <source>
        <dbReference type="ARBA" id="ARBA00023012"/>
    </source>
</evidence>
<dbReference type="SMART" id="SM00065">
    <property type="entry name" value="GAF"/>
    <property type="match status" value="2"/>
</dbReference>
<dbReference type="GO" id="GO:0016301">
    <property type="term" value="F:kinase activity"/>
    <property type="evidence" value="ECO:0007669"/>
    <property type="project" value="UniProtKB-KW"/>
</dbReference>
<dbReference type="InterPro" id="IPR003018">
    <property type="entry name" value="GAF"/>
</dbReference>
<dbReference type="SUPFAM" id="SSF55874">
    <property type="entry name" value="ATPase domain of HSP90 chaperone/DNA topoisomerase II/histidine kinase"/>
    <property type="match status" value="1"/>
</dbReference>
<evidence type="ECO:0000256" key="1">
    <source>
        <dbReference type="ARBA" id="ARBA00022679"/>
    </source>
</evidence>
<dbReference type="Gene3D" id="3.30.565.10">
    <property type="entry name" value="Histidine kinase-like ATPase, C-terminal domain"/>
    <property type="match status" value="1"/>
</dbReference>
<evidence type="ECO:0000256" key="2">
    <source>
        <dbReference type="ARBA" id="ARBA00022777"/>
    </source>
</evidence>
<dbReference type="RefSeq" id="WP_310302078.1">
    <property type="nucleotide sequence ID" value="NZ_BAAAPS010000013.1"/>
</dbReference>
<dbReference type="Pfam" id="PF02518">
    <property type="entry name" value="HATPase_c"/>
    <property type="match status" value="1"/>
</dbReference>
<feature type="domain" description="Histidine kinase/HSP90-like ATPase" evidence="6">
    <location>
        <begin position="429"/>
        <end position="514"/>
    </location>
</feature>
<dbReference type="Pfam" id="PF01590">
    <property type="entry name" value="GAF"/>
    <property type="match status" value="1"/>
</dbReference>
<dbReference type="PANTHER" id="PTHR24421:SF56">
    <property type="entry name" value="OXYGEN SENSOR HISTIDINE KINASE RESPONSE REGULATOR DOST"/>
    <property type="match status" value="1"/>
</dbReference>
<reference evidence="7 8" key="1">
    <citation type="submission" date="2023-07" db="EMBL/GenBank/DDBJ databases">
        <title>Sequencing the genomes of 1000 actinobacteria strains.</title>
        <authorList>
            <person name="Klenk H.-P."/>
        </authorList>
    </citation>
    <scope>NUCLEOTIDE SEQUENCE [LARGE SCALE GENOMIC DNA]</scope>
    <source>
        <strain evidence="7 8">DSM 19426</strain>
    </source>
</reference>
<proteinExistence type="predicted"/>
<dbReference type="InterPro" id="IPR011712">
    <property type="entry name" value="Sig_transdc_His_kin_sub3_dim/P"/>
</dbReference>